<evidence type="ECO:0000313" key="5">
    <source>
        <dbReference type="EMBL" id="MCX3265153.1"/>
    </source>
</evidence>
<proteinExistence type="inferred from homology"/>
<reference evidence="5" key="1">
    <citation type="submission" date="2022-11" db="EMBL/GenBank/DDBJ databases">
        <authorList>
            <person name="Graham C."/>
            <person name="Newman J.D."/>
        </authorList>
    </citation>
    <scope>NUCLEOTIDE SEQUENCE</scope>
    <source>
        <strain evidence="5">DSM 19486</strain>
    </source>
</reference>
<dbReference type="RefSeq" id="WP_266269203.1">
    <property type="nucleotide sequence ID" value="NZ_JAPJUH010000003.1"/>
</dbReference>
<dbReference type="PANTHER" id="PTHR43649">
    <property type="entry name" value="ARABINOSE-BINDING PROTEIN-RELATED"/>
    <property type="match status" value="1"/>
</dbReference>
<organism evidence="5 6">
    <name type="scientific">Pedobacter agri</name>
    <dbReference type="NCBI Taxonomy" id="454586"/>
    <lineage>
        <taxon>Bacteria</taxon>
        <taxon>Pseudomonadati</taxon>
        <taxon>Bacteroidota</taxon>
        <taxon>Sphingobacteriia</taxon>
        <taxon>Sphingobacteriales</taxon>
        <taxon>Sphingobacteriaceae</taxon>
        <taxon>Pedobacter</taxon>
    </lineage>
</organism>
<keyword evidence="4" id="KW-0732">Signal</keyword>
<dbReference type="InterPro" id="IPR050490">
    <property type="entry name" value="Bact_solute-bd_prot1"/>
</dbReference>
<dbReference type="SUPFAM" id="SSF53850">
    <property type="entry name" value="Periplasmic binding protein-like II"/>
    <property type="match status" value="1"/>
</dbReference>
<sequence>MHNQVETFRIAVRKFAPFESAMQKFWDKFCAFSGCKSKLEMVVMDLHELYDATITQKGLANGNFDVAHISTDWILETYSNQHVEILNPYINRNKPQDFPQGWSKSLLSLQRFGWEVVGLPFHDGPECFIYRKDLFECETEKANYLEKFGKALEVPKTWEDFHQVAQFFNRPADNLYGSIFACYPDGHNAVFDFCLQLWTRGGSLVDKNGFIQINTQAAIDGLNFYREIVNDKTAVHPKSAEFESVAAGIAFSQGEAAMMINWFGFAAMCEVDENSKVKGKIDVDLLPTVASNNSASLNVYWLYTIAKGSRNKAVAYDFLRFALAEEQDKQLTLEGGIGCRISTWKDSEINKAIPYYHKLEQLHEVAKTLPQKQNWAAIAAIIDKMVLQAINTDTPSSELIQLAQNQINEIDK</sequence>
<evidence type="ECO:0000256" key="3">
    <source>
        <dbReference type="ARBA" id="ARBA00022448"/>
    </source>
</evidence>
<accession>A0A9X3IA26</accession>
<dbReference type="Proteomes" id="UP001142592">
    <property type="component" value="Unassembled WGS sequence"/>
</dbReference>
<dbReference type="Pfam" id="PF01547">
    <property type="entry name" value="SBP_bac_1"/>
    <property type="match status" value="1"/>
</dbReference>
<dbReference type="InterPro" id="IPR006059">
    <property type="entry name" value="SBP"/>
</dbReference>
<evidence type="ECO:0000256" key="4">
    <source>
        <dbReference type="ARBA" id="ARBA00022729"/>
    </source>
</evidence>
<protein>
    <submittedName>
        <fullName evidence="5">Extracellular solute-binding protein</fullName>
    </submittedName>
</protein>
<evidence type="ECO:0000256" key="2">
    <source>
        <dbReference type="ARBA" id="ARBA00008520"/>
    </source>
</evidence>
<gene>
    <name evidence="5" type="ORF">OQZ29_10370</name>
</gene>
<name>A0A9X3IA26_9SPHI</name>
<dbReference type="EMBL" id="JAPJUH010000003">
    <property type="protein sequence ID" value="MCX3265153.1"/>
    <property type="molecule type" value="Genomic_DNA"/>
</dbReference>
<dbReference type="GO" id="GO:0042597">
    <property type="term" value="C:periplasmic space"/>
    <property type="evidence" value="ECO:0007669"/>
    <property type="project" value="UniProtKB-SubCell"/>
</dbReference>
<keyword evidence="6" id="KW-1185">Reference proteome</keyword>
<comment type="similarity">
    <text evidence="2">Belongs to the bacterial solute-binding protein 1 family.</text>
</comment>
<evidence type="ECO:0000313" key="6">
    <source>
        <dbReference type="Proteomes" id="UP001142592"/>
    </source>
</evidence>
<comment type="subcellular location">
    <subcellularLocation>
        <location evidence="1">Periplasm</location>
    </subcellularLocation>
</comment>
<evidence type="ECO:0000256" key="1">
    <source>
        <dbReference type="ARBA" id="ARBA00004418"/>
    </source>
</evidence>
<keyword evidence="3" id="KW-0813">Transport</keyword>
<dbReference type="Gene3D" id="3.40.190.10">
    <property type="entry name" value="Periplasmic binding protein-like II"/>
    <property type="match status" value="2"/>
</dbReference>
<comment type="caution">
    <text evidence="5">The sequence shown here is derived from an EMBL/GenBank/DDBJ whole genome shotgun (WGS) entry which is preliminary data.</text>
</comment>
<dbReference type="AlphaFoldDB" id="A0A9X3IA26"/>
<dbReference type="PANTHER" id="PTHR43649:SF34">
    <property type="entry name" value="ABC TRANSPORTER PERIPLASMIC-BINDING PROTEIN YCJN-RELATED"/>
    <property type="match status" value="1"/>
</dbReference>